<reference evidence="11 12" key="1">
    <citation type="submission" date="2014-04" db="EMBL/GenBank/DDBJ databases">
        <title>Draft Genome Sequence of Synergistes jonesii.</title>
        <authorList>
            <person name="Coil D.A."/>
            <person name="Eisen J.A."/>
            <person name="Holland-Moritz H.E."/>
        </authorList>
    </citation>
    <scope>NUCLEOTIDE SEQUENCE [LARGE SCALE GENOMIC DNA]</scope>
    <source>
        <strain evidence="11 12">78-1</strain>
    </source>
</reference>
<organism evidence="11 12">
    <name type="scientific">Synergistes jonesii</name>
    <dbReference type="NCBI Taxonomy" id="2754"/>
    <lineage>
        <taxon>Bacteria</taxon>
        <taxon>Thermotogati</taxon>
        <taxon>Synergistota</taxon>
        <taxon>Synergistia</taxon>
        <taxon>Synergistales</taxon>
        <taxon>Synergistaceae</taxon>
        <taxon>Synergistes</taxon>
    </lineage>
</organism>
<dbReference type="InterPro" id="IPR001203">
    <property type="entry name" value="OxRdtase_Ald_Fedxn_C"/>
</dbReference>
<evidence type="ECO:0000313" key="12">
    <source>
        <dbReference type="Proteomes" id="UP000027665"/>
    </source>
</evidence>
<keyword evidence="12" id="KW-1185">Reference proteome</keyword>
<accession>A0A073ITQ7</accession>
<dbReference type="InterPro" id="IPR013984">
    <property type="entry name" value="Ald_Fedxn_OxRdtase_dom2"/>
</dbReference>
<dbReference type="InterPro" id="IPR013983">
    <property type="entry name" value="Ald_Fedxn_OxRdtase_N"/>
</dbReference>
<dbReference type="SMART" id="SM00790">
    <property type="entry name" value="AFOR_N"/>
    <property type="match status" value="1"/>
</dbReference>
<dbReference type="InterPro" id="IPR051919">
    <property type="entry name" value="W-dependent_AOR"/>
</dbReference>
<comment type="cofactor">
    <cofactor evidence="8">
        <name>tungstopterin</name>
        <dbReference type="ChEBI" id="CHEBI:30402"/>
    </cofactor>
</comment>
<dbReference type="RefSeq" id="WP_037974799.1">
    <property type="nucleotide sequence ID" value="NZ_JMKI01000010.1"/>
</dbReference>
<dbReference type="SUPFAM" id="SSF48310">
    <property type="entry name" value="Aldehyde ferredoxin oxidoreductase, C-terminal domains"/>
    <property type="match status" value="1"/>
</dbReference>
<evidence type="ECO:0000256" key="8">
    <source>
        <dbReference type="ARBA" id="ARBA00049934"/>
    </source>
</evidence>
<evidence type="ECO:0000256" key="1">
    <source>
        <dbReference type="ARBA" id="ARBA00001966"/>
    </source>
</evidence>
<dbReference type="STRING" id="2754.EH55_00085"/>
<evidence type="ECO:0000256" key="5">
    <source>
        <dbReference type="ARBA" id="ARBA00023002"/>
    </source>
</evidence>
<dbReference type="Proteomes" id="UP000027665">
    <property type="component" value="Unassembled WGS sequence"/>
</dbReference>
<dbReference type="GO" id="GO:0051539">
    <property type="term" value="F:4 iron, 4 sulfur cluster binding"/>
    <property type="evidence" value="ECO:0007669"/>
    <property type="project" value="UniProtKB-KW"/>
</dbReference>
<name>A0A073ITQ7_9BACT</name>
<dbReference type="GO" id="GO:0046872">
    <property type="term" value="F:metal ion binding"/>
    <property type="evidence" value="ECO:0007669"/>
    <property type="project" value="UniProtKB-KW"/>
</dbReference>
<comment type="caution">
    <text evidence="11">The sequence shown here is derived from an EMBL/GenBank/DDBJ whole genome shotgun (WGS) entry which is preliminary data.</text>
</comment>
<evidence type="ECO:0000256" key="6">
    <source>
        <dbReference type="ARBA" id="ARBA00023004"/>
    </source>
</evidence>
<keyword evidence="7" id="KW-0411">Iron-sulfur</keyword>
<evidence type="ECO:0000256" key="4">
    <source>
        <dbReference type="ARBA" id="ARBA00022723"/>
    </source>
</evidence>
<evidence type="ECO:0000256" key="9">
    <source>
        <dbReference type="SAM" id="MobiDB-lite"/>
    </source>
</evidence>
<dbReference type="Pfam" id="PF02730">
    <property type="entry name" value="AFOR_N"/>
    <property type="match status" value="1"/>
</dbReference>
<dbReference type="Gene3D" id="3.60.9.10">
    <property type="entry name" value="Aldehyde ferredoxin oxidoreductase, N-terminal domain"/>
    <property type="match status" value="1"/>
</dbReference>
<keyword evidence="6" id="KW-0408">Iron</keyword>
<dbReference type="InterPro" id="IPR036503">
    <property type="entry name" value="Ald_Fedxn_OxRdtase_N_sf"/>
</dbReference>
<dbReference type="GO" id="GO:0009055">
    <property type="term" value="F:electron transfer activity"/>
    <property type="evidence" value="ECO:0007669"/>
    <property type="project" value="InterPro"/>
</dbReference>
<evidence type="ECO:0000256" key="7">
    <source>
        <dbReference type="ARBA" id="ARBA00023014"/>
    </source>
</evidence>
<gene>
    <name evidence="11" type="ORF">EH55_00085</name>
</gene>
<dbReference type="OrthoDB" id="9763894at2"/>
<dbReference type="eggNOG" id="COG2414">
    <property type="taxonomic scope" value="Bacteria"/>
</dbReference>
<evidence type="ECO:0000256" key="3">
    <source>
        <dbReference type="ARBA" id="ARBA00022485"/>
    </source>
</evidence>
<keyword evidence="4" id="KW-0479">Metal-binding</keyword>
<evidence type="ECO:0000313" key="11">
    <source>
        <dbReference type="EMBL" id="KEJ92940.1"/>
    </source>
</evidence>
<sequence length="648" mass="71325">MRQAHLACNNCLAGKILRVNLSTKKIWTEPTEPYAMLALGGRGINSLIMLRDIPVGTKWYDRENLLCFGVGSLVGTMVPGAARVDVSSINVFSGGKGSANVGGFWGAELKFAGFDNIIVSGISDKPVYLWVHDGEAELMDASFVWGKSINESERVIRAAHGNDPCIEIAQIGPSGENQVRGSAVIVDTAKAAGGSGVGCVMGVKKLKAIVVRGTGSVTVCNPHYFMAEVEKAFEQCAAEPTAPIMRKSLTNYYADPKFEGWDQIMVVRNGQDEWWPDSKKLQLMNPETGAPSHRAGMRACFNCPTGCMSFMKMKKGPHTGYTGEGFWVNTLMGHACRMDNSEPDSVVYSWLKNNDLGMDSDYAASTCAWVFELYEKGIITKEDTDGLELEFGNGEVFIELMTRIAYRRGAFANMLADGAVQAAEKIGRNAIYYLANMKGQPSIEPFRACRGWGLAVATSPVAGRHLRGSSIGTNRFGPRPRPSSMPVNPKVFEDQPKICYWQGRSKELEDSFGICNYAGTWSGANYQTIENFASYAKNAMGLDTTPEELMEYYAPIGRNLEKAFNTLHTKLDRKDDMPPLRFQREPIKSGPNAGMRAEPEGYNKMLDMFYELWGWDVTTGLQTRSTLERLGLREVAEKLASVGKLIEK</sequence>
<dbReference type="PANTHER" id="PTHR30038">
    <property type="entry name" value="ALDEHYDE FERREDOXIN OXIDOREDUCTASE"/>
    <property type="match status" value="1"/>
</dbReference>
<evidence type="ECO:0000256" key="2">
    <source>
        <dbReference type="ARBA" id="ARBA00011032"/>
    </source>
</evidence>
<dbReference type="Gene3D" id="1.10.569.10">
    <property type="entry name" value="Aldehyde Ferredoxin Oxidoreductase Protein, subunit A, domain 2"/>
    <property type="match status" value="1"/>
</dbReference>
<dbReference type="GO" id="GO:0016625">
    <property type="term" value="F:oxidoreductase activity, acting on the aldehyde or oxo group of donors, iron-sulfur protein as acceptor"/>
    <property type="evidence" value="ECO:0007669"/>
    <property type="project" value="InterPro"/>
</dbReference>
<feature type="domain" description="Aldehyde ferredoxin oxidoreductase N-terminal" evidence="10">
    <location>
        <begin position="12"/>
        <end position="215"/>
    </location>
</feature>
<keyword evidence="3" id="KW-0004">4Fe-4S</keyword>
<feature type="region of interest" description="Disordered" evidence="9">
    <location>
        <begin position="469"/>
        <end position="488"/>
    </location>
</feature>
<evidence type="ECO:0000259" key="10">
    <source>
        <dbReference type="SMART" id="SM00790"/>
    </source>
</evidence>
<feature type="region of interest" description="Disordered" evidence="9">
    <location>
        <begin position="576"/>
        <end position="596"/>
    </location>
</feature>
<protein>
    <recommendedName>
        <fullName evidence="10">Aldehyde ferredoxin oxidoreductase N-terminal domain-containing protein</fullName>
    </recommendedName>
</protein>
<keyword evidence="5" id="KW-0560">Oxidoreductase</keyword>
<dbReference type="PANTHER" id="PTHR30038:SF0">
    <property type="entry name" value="TUNGSTEN-CONTAINING ALDEHYDE FERREDOXIN OXIDOREDUCTASE"/>
    <property type="match status" value="1"/>
</dbReference>
<comment type="similarity">
    <text evidence="2">Belongs to the AOR/FOR family.</text>
</comment>
<dbReference type="InterPro" id="IPR013985">
    <property type="entry name" value="Ald_Fedxn_OxRdtase_dom3"/>
</dbReference>
<dbReference type="AlphaFoldDB" id="A0A073ITQ7"/>
<dbReference type="Gene3D" id="1.10.599.10">
    <property type="entry name" value="Aldehyde Ferredoxin Oxidoreductase Protein, subunit A, domain 3"/>
    <property type="match status" value="1"/>
</dbReference>
<feature type="compositionally biased region" description="Basic and acidic residues" evidence="9">
    <location>
        <begin position="576"/>
        <end position="587"/>
    </location>
</feature>
<proteinExistence type="inferred from homology"/>
<dbReference type="GeneID" id="90982965"/>
<dbReference type="EMBL" id="JMKI01000010">
    <property type="protein sequence ID" value="KEJ92940.1"/>
    <property type="molecule type" value="Genomic_DNA"/>
</dbReference>
<dbReference type="InterPro" id="IPR036021">
    <property type="entry name" value="Tungsten_al_ferr_oxy-like_C"/>
</dbReference>
<dbReference type="SUPFAM" id="SSF56228">
    <property type="entry name" value="Aldehyde ferredoxin oxidoreductase, N-terminal domain"/>
    <property type="match status" value="1"/>
</dbReference>
<comment type="cofactor">
    <cofactor evidence="1">
        <name>[4Fe-4S] cluster</name>
        <dbReference type="ChEBI" id="CHEBI:49883"/>
    </cofactor>
</comment>
<dbReference type="Pfam" id="PF01314">
    <property type="entry name" value="AFOR_C"/>
    <property type="match status" value="1"/>
</dbReference>